<dbReference type="GO" id="GO:0006351">
    <property type="term" value="P:DNA-templated transcription"/>
    <property type="evidence" value="ECO:0007669"/>
    <property type="project" value="InterPro"/>
</dbReference>
<dbReference type="Proteomes" id="UP000813444">
    <property type="component" value="Unassembled WGS sequence"/>
</dbReference>
<dbReference type="SMART" id="SM00906">
    <property type="entry name" value="Fungal_trans"/>
    <property type="match status" value="1"/>
</dbReference>
<sequence length="152" mass="17430">MRTLYCLESRVSRRPVHVLLPTRRADVATLLHSGACRLAMILGAHTEPAIARQPTNSEDEWHRKGSLRRLFWQCYACDKHISARSGHAPVMDDEYCDLTLRDIVEFDDALEEWRFSLPPRQLPSPSPTHRVCPEAGVGKPKQVHIILIHLEY</sequence>
<comment type="caution">
    <text evidence="3">The sequence shown here is derived from an EMBL/GenBank/DDBJ whole genome shotgun (WGS) entry which is preliminary data.</text>
</comment>
<dbReference type="EMBL" id="JAGPNK010000017">
    <property type="protein sequence ID" value="KAH7305886.1"/>
    <property type="molecule type" value="Genomic_DNA"/>
</dbReference>
<dbReference type="GO" id="GO:0003677">
    <property type="term" value="F:DNA binding"/>
    <property type="evidence" value="ECO:0007669"/>
    <property type="project" value="InterPro"/>
</dbReference>
<name>A0A8K0WL81_9HYPO</name>
<reference evidence="3" key="1">
    <citation type="journal article" date="2021" name="Nat. Commun.">
        <title>Genetic determinants of endophytism in the Arabidopsis root mycobiome.</title>
        <authorList>
            <person name="Mesny F."/>
            <person name="Miyauchi S."/>
            <person name="Thiergart T."/>
            <person name="Pickel B."/>
            <person name="Atanasova L."/>
            <person name="Karlsson M."/>
            <person name="Huettel B."/>
            <person name="Barry K.W."/>
            <person name="Haridas S."/>
            <person name="Chen C."/>
            <person name="Bauer D."/>
            <person name="Andreopoulos W."/>
            <person name="Pangilinan J."/>
            <person name="LaButti K."/>
            <person name="Riley R."/>
            <person name="Lipzen A."/>
            <person name="Clum A."/>
            <person name="Drula E."/>
            <person name="Henrissat B."/>
            <person name="Kohler A."/>
            <person name="Grigoriev I.V."/>
            <person name="Martin F.M."/>
            <person name="Hacquard S."/>
        </authorList>
    </citation>
    <scope>NUCLEOTIDE SEQUENCE</scope>
    <source>
        <strain evidence="3">MPI-CAGE-CH-0235</strain>
    </source>
</reference>
<accession>A0A8K0WL81</accession>
<feature type="domain" description="Xylanolytic transcriptional activator regulatory" evidence="2">
    <location>
        <begin position="28"/>
        <end position="107"/>
    </location>
</feature>
<dbReference type="Pfam" id="PF04082">
    <property type="entry name" value="Fungal_trans"/>
    <property type="match status" value="1"/>
</dbReference>
<dbReference type="CDD" id="cd12148">
    <property type="entry name" value="fungal_TF_MHR"/>
    <property type="match status" value="1"/>
</dbReference>
<keyword evidence="4" id="KW-1185">Reference proteome</keyword>
<evidence type="ECO:0000313" key="3">
    <source>
        <dbReference type="EMBL" id="KAH7305886.1"/>
    </source>
</evidence>
<dbReference type="AlphaFoldDB" id="A0A8K0WL81"/>
<keyword evidence="1" id="KW-0539">Nucleus</keyword>
<gene>
    <name evidence="3" type="ORF">B0I35DRAFT_109727</name>
</gene>
<dbReference type="GO" id="GO:0008270">
    <property type="term" value="F:zinc ion binding"/>
    <property type="evidence" value="ECO:0007669"/>
    <property type="project" value="InterPro"/>
</dbReference>
<protein>
    <recommendedName>
        <fullName evidence="2">Xylanolytic transcriptional activator regulatory domain-containing protein</fullName>
    </recommendedName>
</protein>
<dbReference type="InterPro" id="IPR007219">
    <property type="entry name" value="XnlR_reg_dom"/>
</dbReference>
<organism evidence="3 4">
    <name type="scientific">Stachybotrys elegans</name>
    <dbReference type="NCBI Taxonomy" id="80388"/>
    <lineage>
        <taxon>Eukaryota</taxon>
        <taxon>Fungi</taxon>
        <taxon>Dikarya</taxon>
        <taxon>Ascomycota</taxon>
        <taxon>Pezizomycotina</taxon>
        <taxon>Sordariomycetes</taxon>
        <taxon>Hypocreomycetidae</taxon>
        <taxon>Hypocreales</taxon>
        <taxon>Stachybotryaceae</taxon>
        <taxon>Stachybotrys</taxon>
    </lineage>
</organism>
<evidence type="ECO:0000256" key="1">
    <source>
        <dbReference type="ARBA" id="ARBA00023242"/>
    </source>
</evidence>
<proteinExistence type="predicted"/>
<evidence type="ECO:0000259" key="2">
    <source>
        <dbReference type="SMART" id="SM00906"/>
    </source>
</evidence>
<evidence type="ECO:0000313" key="4">
    <source>
        <dbReference type="Proteomes" id="UP000813444"/>
    </source>
</evidence>